<dbReference type="PRINTS" id="PR00184">
    <property type="entry name" value="NEISSPPORIN"/>
</dbReference>
<sequence length="308" mass="34846">MLKKYSSPHFRRLAYAIALSLPVCSTAVAEPFTFYGKLNVSYQYADEGEGRFSDLKSNSSRLGVKGEVALQDNLTAFYLLEWQVDLADLSGDDNIKSRNQYVGLRGNWGEVSLGRQDTALKMAQGKLDQFNDLEGDIKNLWRGENRPGDTITYRSPKWQDLRFTGTFIAGEKDGPSSYSTSLTYGDAGLKSQPWYLVVANDSNVEGYDIQRLGGQYKLDNWVIGAMAQRQKRESDGDSRKGWLLSSAYTLQQLGLKLQYQELEQDWSLSAGVDYPLAKQVKLYAFVTRQDKQELPDKDWLGLGLEFRF</sequence>
<evidence type="ECO:0000256" key="1">
    <source>
        <dbReference type="ARBA" id="ARBA00004571"/>
    </source>
</evidence>
<name>A0A917YX63_9ALTE</name>
<reference evidence="13" key="1">
    <citation type="journal article" date="2014" name="Int. J. Syst. Evol. Microbiol.">
        <title>Complete genome sequence of Corynebacterium casei LMG S-19264T (=DSM 44701T), isolated from a smear-ripened cheese.</title>
        <authorList>
            <consortium name="US DOE Joint Genome Institute (JGI-PGF)"/>
            <person name="Walter F."/>
            <person name="Albersmeier A."/>
            <person name="Kalinowski J."/>
            <person name="Ruckert C."/>
        </authorList>
    </citation>
    <scope>NUCLEOTIDE SEQUENCE</scope>
    <source>
        <strain evidence="13">CGMCC 1.7086</strain>
    </source>
</reference>
<keyword evidence="9" id="KW-0472">Membrane</keyword>
<feature type="signal peptide" evidence="11">
    <location>
        <begin position="1"/>
        <end position="29"/>
    </location>
</feature>
<evidence type="ECO:0000256" key="5">
    <source>
        <dbReference type="ARBA" id="ARBA00022692"/>
    </source>
</evidence>
<dbReference type="PANTHER" id="PTHR34501:SF9">
    <property type="entry name" value="MAJOR OUTER MEMBRANE PROTEIN P.IA"/>
    <property type="match status" value="1"/>
</dbReference>
<dbReference type="GO" id="GO:0006811">
    <property type="term" value="P:monoatomic ion transport"/>
    <property type="evidence" value="ECO:0007669"/>
    <property type="project" value="UniProtKB-KW"/>
</dbReference>
<dbReference type="GO" id="GO:0009279">
    <property type="term" value="C:cell outer membrane"/>
    <property type="evidence" value="ECO:0007669"/>
    <property type="project" value="UniProtKB-SubCell"/>
</dbReference>
<evidence type="ECO:0000256" key="9">
    <source>
        <dbReference type="ARBA" id="ARBA00023136"/>
    </source>
</evidence>
<evidence type="ECO:0000256" key="4">
    <source>
        <dbReference type="ARBA" id="ARBA00022452"/>
    </source>
</evidence>
<reference evidence="13" key="2">
    <citation type="submission" date="2020-09" db="EMBL/GenBank/DDBJ databases">
        <authorList>
            <person name="Sun Q."/>
            <person name="Zhou Y."/>
        </authorList>
    </citation>
    <scope>NUCLEOTIDE SEQUENCE</scope>
    <source>
        <strain evidence="13">CGMCC 1.7086</strain>
    </source>
</reference>
<evidence type="ECO:0000256" key="7">
    <source>
        <dbReference type="ARBA" id="ARBA00023065"/>
    </source>
</evidence>
<comment type="caution">
    <text evidence="13">The sequence shown here is derived from an EMBL/GenBank/DDBJ whole genome shotgun (WGS) entry which is preliminary data.</text>
</comment>
<dbReference type="InterPro" id="IPR033900">
    <property type="entry name" value="Gram_neg_porin_domain"/>
</dbReference>
<dbReference type="GO" id="GO:0015288">
    <property type="term" value="F:porin activity"/>
    <property type="evidence" value="ECO:0007669"/>
    <property type="project" value="UniProtKB-KW"/>
</dbReference>
<dbReference type="Gene3D" id="2.40.160.10">
    <property type="entry name" value="Porin"/>
    <property type="match status" value="1"/>
</dbReference>
<keyword evidence="14" id="KW-1185">Reference proteome</keyword>
<keyword evidence="7" id="KW-0406">Ion transport</keyword>
<comment type="subunit">
    <text evidence="2">Homotrimer.</text>
</comment>
<protein>
    <submittedName>
        <fullName evidence="13">Porin</fullName>
    </submittedName>
</protein>
<organism evidence="13 14">
    <name type="scientific">Bowmanella pacifica</name>
    <dbReference type="NCBI Taxonomy" id="502051"/>
    <lineage>
        <taxon>Bacteria</taxon>
        <taxon>Pseudomonadati</taxon>
        <taxon>Pseudomonadota</taxon>
        <taxon>Gammaproteobacteria</taxon>
        <taxon>Alteromonadales</taxon>
        <taxon>Alteromonadaceae</taxon>
        <taxon>Bowmanella</taxon>
    </lineage>
</organism>
<dbReference type="InterPro" id="IPR023614">
    <property type="entry name" value="Porin_dom_sf"/>
</dbReference>
<evidence type="ECO:0000256" key="11">
    <source>
        <dbReference type="SAM" id="SignalP"/>
    </source>
</evidence>
<dbReference type="RefSeq" id="WP_188692116.1">
    <property type="nucleotide sequence ID" value="NZ_BMLS01000002.1"/>
</dbReference>
<dbReference type="CDD" id="cd00342">
    <property type="entry name" value="gram_neg_porins"/>
    <property type="match status" value="1"/>
</dbReference>
<comment type="subcellular location">
    <subcellularLocation>
        <location evidence="1">Cell outer membrane</location>
        <topology evidence="1">Multi-pass membrane protein</topology>
    </subcellularLocation>
</comment>
<evidence type="ECO:0000313" key="14">
    <source>
        <dbReference type="Proteomes" id="UP000606935"/>
    </source>
</evidence>
<evidence type="ECO:0000313" key="13">
    <source>
        <dbReference type="EMBL" id="GGO67220.1"/>
    </source>
</evidence>
<evidence type="ECO:0000259" key="12">
    <source>
        <dbReference type="Pfam" id="PF13609"/>
    </source>
</evidence>
<dbReference type="SUPFAM" id="SSF56935">
    <property type="entry name" value="Porins"/>
    <property type="match status" value="1"/>
</dbReference>
<keyword evidence="4" id="KW-1134">Transmembrane beta strand</keyword>
<evidence type="ECO:0000256" key="10">
    <source>
        <dbReference type="ARBA" id="ARBA00023237"/>
    </source>
</evidence>
<accession>A0A917YX63</accession>
<dbReference type="InterPro" id="IPR050298">
    <property type="entry name" value="Gram-neg_bact_OMP"/>
</dbReference>
<keyword evidence="5" id="KW-0812">Transmembrane</keyword>
<dbReference type="AlphaFoldDB" id="A0A917YX63"/>
<proteinExistence type="predicted"/>
<dbReference type="Pfam" id="PF13609">
    <property type="entry name" value="Porin_4"/>
    <property type="match status" value="1"/>
</dbReference>
<feature type="domain" description="Porin" evidence="12">
    <location>
        <begin position="22"/>
        <end position="291"/>
    </location>
</feature>
<keyword evidence="10" id="KW-0998">Cell outer membrane</keyword>
<dbReference type="Proteomes" id="UP000606935">
    <property type="component" value="Unassembled WGS sequence"/>
</dbReference>
<keyword evidence="8" id="KW-0626">Porin</keyword>
<keyword evidence="3" id="KW-0813">Transport</keyword>
<evidence type="ECO:0000256" key="2">
    <source>
        <dbReference type="ARBA" id="ARBA00011233"/>
    </source>
</evidence>
<dbReference type="EMBL" id="BMLS01000002">
    <property type="protein sequence ID" value="GGO67220.1"/>
    <property type="molecule type" value="Genomic_DNA"/>
</dbReference>
<gene>
    <name evidence="13" type="ORF">GCM10010982_13160</name>
</gene>
<evidence type="ECO:0000256" key="8">
    <source>
        <dbReference type="ARBA" id="ARBA00023114"/>
    </source>
</evidence>
<evidence type="ECO:0000256" key="6">
    <source>
        <dbReference type="ARBA" id="ARBA00022729"/>
    </source>
</evidence>
<dbReference type="GO" id="GO:0046930">
    <property type="term" value="C:pore complex"/>
    <property type="evidence" value="ECO:0007669"/>
    <property type="project" value="UniProtKB-KW"/>
</dbReference>
<dbReference type="PANTHER" id="PTHR34501">
    <property type="entry name" value="PROTEIN YDDL-RELATED"/>
    <property type="match status" value="1"/>
</dbReference>
<feature type="chain" id="PRO_5037318426" evidence="11">
    <location>
        <begin position="30"/>
        <end position="308"/>
    </location>
</feature>
<keyword evidence="6 11" id="KW-0732">Signal</keyword>
<evidence type="ECO:0000256" key="3">
    <source>
        <dbReference type="ARBA" id="ARBA00022448"/>
    </source>
</evidence>
<dbReference type="InterPro" id="IPR002299">
    <property type="entry name" value="Porin_Neis"/>
</dbReference>